<sequence length="120" mass="12623">DADVGRALAAAGAGFVTGLPRGVETQLGRGWPDGVDLSGGQWQKLALARALTRVTPLLAVMDEPAASLDAASEHELFQRLSALLVVMDGGRVREAGTHEELMPRGGLYAELFGLQARVCQ</sequence>
<dbReference type="InterPro" id="IPR039421">
    <property type="entry name" value="Type_1_exporter"/>
</dbReference>
<dbReference type="Gene3D" id="3.40.50.300">
    <property type="entry name" value="P-loop containing nucleotide triphosphate hydrolases"/>
    <property type="match status" value="1"/>
</dbReference>
<dbReference type="PANTHER" id="PTHR43394:SF1">
    <property type="entry name" value="ATP-BINDING CASSETTE SUB-FAMILY B MEMBER 10, MITOCHONDRIAL"/>
    <property type="match status" value="1"/>
</dbReference>
<dbReference type="InterPro" id="IPR027417">
    <property type="entry name" value="P-loop_NTPase"/>
</dbReference>
<evidence type="ECO:0000313" key="1">
    <source>
        <dbReference type="EMBL" id="EOD64188.1"/>
    </source>
</evidence>
<dbReference type="OrthoDB" id="9806127at2"/>
<accession>R1FXU9</accession>
<protein>
    <submittedName>
        <fullName evidence="1">ABC transporter</fullName>
    </submittedName>
</protein>
<dbReference type="PANTHER" id="PTHR43394">
    <property type="entry name" value="ATP-DEPENDENT PERMEASE MDL1, MITOCHONDRIAL"/>
    <property type="match status" value="1"/>
</dbReference>
<evidence type="ECO:0000313" key="2">
    <source>
        <dbReference type="Proteomes" id="UP000014139"/>
    </source>
</evidence>
<name>R1FXU9_9PSEU</name>
<reference evidence="1 2" key="1">
    <citation type="submission" date="2013-02" db="EMBL/GenBank/DDBJ databases">
        <title>Draft genome sequence of Amycolatopsis vancoresmycina strain DSM 44592T.</title>
        <authorList>
            <person name="Kumar S."/>
            <person name="Kaur N."/>
            <person name="Kaur C."/>
            <person name="Raghava G.P.S."/>
            <person name="Mayilraj S."/>
        </authorList>
    </citation>
    <scope>NUCLEOTIDE SEQUENCE [LARGE SCALE GENOMIC DNA]</scope>
    <source>
        <strain evidence="1 2">DSM 44592</strain>
    </source>
</reference>
<gene>
    <name evidence="1" type="ORF">H480_33138</name>
</gene>
<comment type="caution">
    <text evidence="1">The sequence shown here is derived from an EMBL/GenBank/DDBJ whole genome shotgun (WGS) entry which is preliminary data.</text>
</comment>
<proteinExistence type="predicted"/>
<feature type="non-terminal residue" evidence="1">
    <location>
        <position position="1"/>
    </location>
</feature>
<dbReference type="EMBL" id="AOUO01000547">
    <property type="protein sequence ID" value="EOD64188.1"/>
    <property type="molecule type" value="Genomic_DNA"/>
</dbReference>
<dbReference type="AlphaFoldDB" id="R1FXU9"/>
<dbReference type="eggNOG" id="COG1132">
    <property type="taxonomic scope" value="Bacteria"/>
</dbReference>
<keyword evidence="2" id="KW-1185">Reference proteome</keyword>
<dbReference type="SUPFAM" id="SSF52540">
    <property type="entry name" value="P-loop containing nucleoside triphosphate hydrolases"/>
    <property type="match status" value="1"/>
</dbReference>
<dbReference type="GO" id="GO:0015421">
    <property type="term" value="F:ABC-type oligopeptide transporter activity"/>
    <property type="evidence" value="ECO:0007669"/>
    <property type="project" value="TreeGrafter"/>
</dbReference>
<dbReference type="Proteomes" id="UP000014139">
    <property type="component" value="Unassembled WGS sequence"/>
</dbReference>
<organism evidence="1 2">
    <name type="scientific">Amycolatopsis vancoresmycina DSM 44592</name>
    <dbReference type="NCBI Taxonomy" id="1292037"/>
    <lineage>
        <taxon>Bacteria</taxon>
        <taxon>Bacillati</taxon>
        <taxon>Actinomycetota</taxon>
        <taxon>Actinomycetes</taxon>
        <taxon>Pseudonocardiales</taxon>
        <taxon>Pseudonocardiaceae</taxon>
        <taxon>Amycolatopsis</taxon>
    </lineage>
</organism>
<dbReference type="PATRIC" id="fig|1292037.4.peg.6221"/>